<dbReference type="Proteomes" id="UP000295087">
    <property type="component" value="Unassembled WGS sequence"/>
</dbReference>
<comment type="caution">
    <text evidence="2">The sequence shown here is derived from an EMBL/GenBank/DDBJ whole genome shotgun (WGS) entry which is preliminary data.</text>
</comment>
<keyword evidence="3" id="KW-1185">Reference proteome</keyword>
<reference evidence="2 3" key="1">
    <citation type="submission" date="2019-03" db="EMBL/GenBank/DDBJ databases">
        <title>Genomic Encyclopedia of Type Strains, Phase IV (KMG-IV): sequencing the most valuable type-strain genomes for metagenomic binning, comparative biology and taxonomic classification.</title>
        <authorList>
            <person name="Goeker M."/>
        </authorList>
    </citation>
    <scope>NUCLEOTIDE SEQUENCE [LARGE SCALE GENOMIC DNA]</scope>
    <source>
        <strain evidence="2 3">DSM 44496</strain>
    </source>
</reference>
<organism evidence="2 3">
    <name type="scientific">Nocardia ignorata</name>
    <dbReference type="NCBI Taxonomy" id="145285"/>
    <lineage>
        <taxon>Bacteria</taxon>
        <taxon>Bacillati</taxon>
        <taxon>Actinomycetota</taxon>
        <taxon>Actinomycetes</taxon>
        <taxon>Mycobacteriales</taxon>
        <taxon>Nocardiaceae</taxon>
        <taxon>Nocardia</taxon>
    </lineage>
</organism>
<name>A0A4R6PQQ2_NOCIG</name>
<dbReference type="InterPro" id="IPR025240">
    <property type="entry name" value="DUF4189"/>
</dbReference>
<dbReference type="EMBL" id="SNXK01000002">
    <property type="protein sequence ID" value="TDP39312.1"/>
    <property type="molecule type" value="Genomic_DNA"/>
</dbReference>
<sequence>MHTNICKVFCAKKNMHTYAKEALQPTVVLAAPAQADSIYYGSIAISESTGTTGRSWNYDSASHAESSAVDACDESDCYAFVTVASGWCAAVALASDGTWSWARAGNRAEATANAIGASSGPNPIVQSSVCQD</sequence>
<proteinExistence type="predicted"/>
<evidence type="ECO:0000259" key="1">
    <source>
        <dbReference type="Pfam" id="PF13827"/>
    </source>
</evidence>
<dbReference type="Pfam" id="PF13827">
    <property type="entry name" value="DUF4189"/>
    <property type="match status" value="1"/>
</dbReference>
<dbReference type="AlphaFoldDB" id="A0A4R6PQQ2"/>
<accession>A0A4R6PQQ2</accession>
<evidence type="ECO:0000313" key="2">
    <source>
        <dbReference type="EMBL" id="TDP39312.1"/>
    </source>
</evidence>
<dbReference type="RefSeq" id="WP_084476805.1">
    <property type="nucleotide sequence ID" value="NZ_SNXK01000002.1"/>
</dbReference>
<protein>
    <submittedName>
        <fullName evidence="2">Uncharacterized protein DUF4189</fullName>
    </submittedName>
</protein>
<evidence type="ECO:0000313" key="3">
    <source>
        <dbReference type="Proteomes" id="UP000295087"/>
    </source>
</evidence>
<gene>
    <name evidence="2" type="ORF">DFR75_10222</name>
</gene>
<feature type="domain" description="DUF4189" evidence="1">
    <location>
        <begin position="40"/>
        <end position="116"/>
    </location>
</feature>